<feature type="transmembrane region" description="Helical" evidence="5">
    <location>
        <begin position="21"/>
        <end position="44"/>
    </location>
</feature>
<keyword evidence="4 5" id="KW-0472">Membrane</keyword>
<proteinExistence type="predicted"/>
<sequence>MARWHQRTTAWVGRIRATGRLPFLQVVKISVAAIASWFAADALIAEEPPIFAVIAALIVVQPSVNQSLGRALERSIGVIVGVVLATGISLLFGSAAWIILVAVVLSVLLAWALRLSQQTSNQIPISAMLVLALGAASPIYAIDRIAETVLGAAIAFVVNLLIVPPVLVEPARREVKALAEELARSLERLAVASSEPVGRGALQGHLVEVRLLRPMLARAQAAVLTAEDSLALNWRGGRHRGELEGYDAGLVALGVLVTRVSGMTRTMRDHYDDSLHREPVMGQIAAELRRAAHDLRIRYVLAAPGDAVASDTGPLLTAPLVVVSPHPEHWVVIGSMLEDLRRVHEELTAE</sequence>
<feature type="transmembrane region" description="Helical" evidence="5">
    <location>
        <begin position="123"/>
        <end position="142"/>
    </location>
</feature>
<dbReference type="OrthoDB" id="5176502at2"/>
<organism evidence="7 8">
    <name type="scientific">Agrococcus jejuensis</name>
    <dbReference type="NCBI Taxonomy" id="399736"/>
    <lineage>
        <taxon>Bacteria</taxon>
        <taxon>Bacillati</taxon>
        <taxon>Actinomycetota</taxon>
        <taxon>Actinomycetes</taxon>
        <taxon>Micrococcales</taxon>
        <taxon>Microbacteriaceae</taxon>
        <taxon>Agrococcus</taxon>
    </lineage>
</organism>
<feature type="transmembrane region" description="Helical" evidence="5">
    <location>
        <begin position="50"/>
        <end position="68"/>
    </location>
</feature>
<dbReference type="STRING" id="399736.SAMN04489720_1418"/>
<evidence type="ECO:0000256" key="5">
    <source>
        <dbReference type="SAM" id="Phobius"/>
    </source>
</evidence>
<feature type="transmembrane region" description="Helical" evidence="5">
    <location>
        <begin position="148"/>
        <end position="168"/>
    </location>
</feature>
<protein>
    <submittedName>
        <fullName evidence="7">Aromatic acid exporter family member 1</fullName>
    </submittedName>
</protein>
<evidence type="ECO:0000313" key="8">
    <source>
        <dbReference type="Proteomes" id="UP000198822"/>
    </source>
</evidence>
<comment type="subcellular location">
    <subcellularLocation>
        <location evidence="1">Membrane</location>
        <topology evidence="1">Multi-pass membrane protein</topology>
    </subcellularLocation>
</comment>
<dbReference type="Pfam" id="PF13515">
    <property type="entry name" value="FUSC_2"/>
    <property type="match status" value="1"/>
</dbReference>
<reference evidence="8" key="1">
    <citation type="submission" date="2016-10" db="EMBL/GenBank/DDBJ databases">
        <authorList>
            <person name="Varghese N."/>
            <person name="Submissions S."/>
        </authorList>
    </citation>
    <scope>NUCLEOTIDE SEQUENCE [LARGE SCALE GENOMIC DNA]</scope>
    <source>
        <strain evidence="8">DSM 22002</strain>
    </source>
</reference>
<feature type="transmembrane region" description="Helical" evidence="5">
    <location>
        <begin position="75"/>
        <end position="92"/>
    </location>
</feature>
<keyword evidence="3 5" id="KW-1133">Transmembrane helix</keyword>
<gene>
    <name evidence="7" type="ORF">SAMN04489720_1418</name>
</gene>
<dbReference type="AlphaFoldDB" id="A0A1G8CUU7"/>
<dbReference type="EMBL" id="LT629695">
    <property type="protein sequence ID" value="SDH49275.1"/>
    <property type="molecule type" value="Genomic_DNA"/>
</dbReference>
<feature type="domain" description="Integral membrane bound transporter" evidence="6">
    <location>
        <begin position="37"/>
        <end position="158"/>
    </location>
</feature>
<evidence type="ECO:0000256" key="2">
    <source>
        <dbReference type="ARBA" id="ARBA00022692"/>
    </source>
</evidence>
<dbReference type="RefSeq" id="WP_092503694.1">
    <property type="nucleotide sequence ID" value="NZ_LT629695.1"/>
</dbReference>
<dbReference type="GO" id="GO:0016020">
    <property type="term" value="C:membrane"/>
    <property type="evidence" value="ECO:0007669"/>
    <property type="project" value="UniProtKB-SubCell"/>
</dbReference>
<dbReference type="InterPro" id="IPR049453">
    <property type="entry name" value="Memb_transporter_dom"/>
</dbReference>
<name>A0A1G8CUU7_9MICO</name>
<evidence type="ECO:0000256" key="4">
    <source>
        <dbReference type="ARBA" id="ARBA00023136"/>
    </source>
</evidence>
<evidence type="ECO:0000313" key="7">
    <source>
        <dbReference type="EMBL" id="SDH49275.1"/>
    </source>
</evidence>
<keyword evidence="2 5" id="KW-0812">Transmembrane</keyword>
<dbReference type="Proteomes" id="UP000198822">
    <property type="component" value="Chromosome I"/>
</dbReference>
<evidence type="ECO:0000256" key="3">
    <source>
        <dbReference type="ARBA" id="ARBA00022989"/>
    </source>
</evidence>
<accession>A0A1G8CUU7</accession>
<evidence type="ECO:0000259" key="6">
    <source>
        <dbReference type="Pfam" id="PF13515"/>
    </source>
</evidence>
<evidence type="ECO:0000256" key="1">
    <source>
        <dbReference type="ARBA" id="ARBA00004141"/>
    </source>
</evidence>
<keyword evidence="8" id="KW-1185">Reference proteome</keyword>